<dbReference type="Pfam" id="PF04364">
    <property type="entry name" value="DNA_pol3_chi"/>
    <property type="match status" value="1"/>
</dbReference>
<dbReference type="Proteomes" id="UP000199598">
    <property type="component" value="Unassembled WGS sequence"/>
</dbReference>
<name>A0A1I4B6Y5_9HYPH</name>
<comment type="caution">
    <text evidence="1">The sequence shown here is derived from an EMBL/GenBank/DDBJ whole genome shotgun (WGS) entry which is preliminary data.</text>
</comment>
<dbReference type="PANTHER" id="PTHR38767">
    <property type="entry name" value="DNA POLYMERASE III SUBUNIT CHI"/>
    <property type="match status" value="1"/>
</dbReference>
<dbReference type="RefSeq" id="WP_093520477.1">
    <property type="nucleotide sequence ID" value="NZ_FOSK01000007.1"/>
</dbReference>
<dbReference type="InterPro" id="IPR007459">
    <property type="entry name" value="DNA_pol3_chi"/>
</dbReference>
<evidence type="ECO:0000313" key="2">
    <source>
        <dbReference type="Proteomes" id="UP000199598"/>
    </source>
</evidence>
<proteinExistence type="predicted"/>
<protein>
    <submittedName>
        <fullName evidence="1">DNA polymerase III, chi subunit</fullName>
    </submittedName>
</protein>
<organism evidence="1 2">
    <name type="scientific">Pseudovibrio ascidiaceicola</name>
    <dbReference type="NCBI Taxonomy" id="285279"/>
    <lineage>
        <taxon>Bacteria</taxon>
        <taxon>Pseudomonadati</taxon>
        <taxon>Pseudomonadota</taxon>
        <taxon>Alphaproteobacteria</taxon>
        <taxon>Hyphomicrobiales</taxon>
        <taxon>Stappiaceae</taxon>
        <taxon>Pseudovibrio</taxon>
    </lineage>
</organism>
<dbReference type="SUPFAM" id="SSF102400">
    <property type="entry name" value="DNA polymerase III chi subunit"/>
    <property type="match status" value="1"/>
</dbReference>
<accession>A0A1I4B6Y5</accession>
<keyword evidence="2" id="KW-1185">Reference proteome</keyword>
<dbReference type="Gene3D" id="3.40.50.10110">
    <property type="entry name" value="DNA polymerase III subunit chi"/>
    <property type="match status" value="1"/>
</dbReference>
<gene>
    <name evidence="1" type="ORF">SAMN04488518_107129</name>
</gene>
<evidence type="ECO:0000313" key="1">
    <source>
        <dbReference type="EMBL" id="SFK63636.1"/>
    </source>
</evidence>
<dbReference type="InterPro" id="IPR036768">
    <property type="entry name" value="PolIII_chi_sf"/>
</dbReference>
<dbReference type="NCBIfam" id="NF004347">
    <property type="entry name" value="PRK05728.1-4"/>
    <property type="match status" value="1"/>
</dbReference>
<reference evidence="1 2" key="1">
    <citation type="submission" date="2016-10" db="EMBL/GenBank/DDBJ databases">
        <authorList>
            <person name="Varghese N."/>
            <person name="Submissions S."/>
        </authorList>
    </citation>
    <scope>NUCLEOTIDE SEQUENCE [LARGE SCALE GENOMIC DNA]</scope>
    <source>
        <strain evidence="1 2">DSM 16392</strain>
    </source>
</reference>
<sequence>MSEVLFYQLSKFPLERALPTLLEKCLEREWVVTIQFGTEARCDAIDSYLWTYSDDAFLPHGTKKEGHPEFQPIYLTTENDNPNEAIVRFLVDRAPLPDPAQYKRVVYMFDGNDQDALQEARQRWLEVKNGDHELTYWAQTDNGGWDRKA</sequence>
<dbReference type="PANTHER" id="PTHR38767:SF1">
    <property type="entry name" value="DNA POLYMERASE III SUBUNIT CHI"/>
    <property type="match status" value="1"/>
</dbReference>
<dbReference type="EMBL" id="FOSK01000007">
    <property type="protein sequence ID" value="SFK63636.1"/>
    <property type="molecule type" value="Genomic_DNA"/>
</dbReference>